<dbReference type="Proteomes" id="UP000649114">
    <property type="component" value="Unassembled WGS sequence"/>
</dbReference>
<evidence type="ECO:0000313" key="4">
    <source>
        <dbReference type="Proteomes" id="UP000649114"/>
    </source>
</evidence>
<proteinExistence type="predicted"/>
<keyword evidence="3" id="KW-1185">Reference proteome</keyword>
<organism evidence="2 4">
    <name type="scientific">Aspergillus lentulus</name>
    <dbReference type="NCBI Taxonomy" id="293939"/>
    <lineage>
        <taxon>Eukaryota</taxon>
        <taxon>Fungi</taxon>
        <taxon>Dikarya</taxon>
        <taxon>Ascomycota</taxon>
        <taxon>Pezizomycotina</taxon>
        <taxon>Eurotiomycetes</taxon>
        <taxon>Eurotiomycetidae</taxon>
        <taxon>Eurotiales</taxon>
        <taxon>Aspergillaceae</taxon>
        <taxon>Aspergillus</taxon>
        <taxon>Aspergillus subgen. Fumigati</taxon>
    </lineage>
</organism>
<sequence length="120" mass="13474">MNMKHEGYIAGFQCAPEVKNMASIFSHALRLYLYGDVNRLAWPGQRLSLRSLGQFSFMERTTIALNRVVNSVITDMEGFAALSVRRRRPDNVDPSSRHGVGGHLKANIGEEYIQFTSQAT</sequence>
<gene>
    <name evidence="2" type="ORF">CNMCM8927_004331</name>
    <name evidence="1" type="ORF">IFM60648_07139</name>
</gene>
<evidence type="ECO:0000313" key="3">
    <source>
        <dbReference type="Proteomes" id="UP000465220"/>
    </source>
</evidence>
<evidence type="ECO:0000313" key="2">
    <source>
        <dbReference type="EMBL" id="KAF4199932.1"/>
    </source>
</evidence>
<comment type="caution">
    <text evidence="2">The sequence shown here is derived from an EMBL/GenBank/DDBJ whole genome shotgun (WGS) entry which is preliminary data.</text>
</comment>
<evidence type="ECO:0000313" key="1">
    <source>
        <dbReference type="EMBL" id="GFF84757.1"/>
    </source>
</evidence>
<reference evidence="1 3" key="2">
    <citation type="submission" date="2020-01" db="EMBL/GenBank/DDBJ databases">
        <title>Draft genome sequence of Aspergillus lentulus IFM 60648.</title>
        <authorList>
            <person name="Takahashi H."/>
            <person name="Yaguchi T."/>
        </authorList>
    </citation>
    <scope>NUCLEOTIDE SEQUENCE [LARGE SCALE GENOMIC DNA]</scope>
    <source>
        <strain evidence="1 3">IFM 60648</strain>
    </source>
</reference>
<reference evidence="2" key="3">
    <citation type="submission" date="2020-04" db="EMBL/GenBank/DDBJ databases">
        <authorList>
            <person name="Santos R.A.C."/>
            <person name="Steenwyk J.L."/>
            <person name="Rivero-Menendez O."/>
            <person name="Mead M.E."/>
            <person name="Silva L.P."/>
            <person name="Bastos R.W."/>
            <person name="Alastruey-Izquierdo A."/>
            <person name="Goldman G.H."/>
            <person name="Rokas A."/>
        </authorList>
    </citation>
    <scope>NUCLEOTIDE SEQUENCE</scope>
    <source>
        <strain evidence="2">CNM-CM8927</strain>
    </source>
</reference>
<protein>
    <submittedName>
        <fullName evidence="2">Uncharacterized protein</fullName>
    </submittedName>
</protein>
<dbReference type="AlphaFoldDB" id="A0AAN6BJN9"/>
<dbReference type="EMBL" id="JAAAPU010000259">
    <property type="protein sequence ID" value="KAF4199932.1"/>
    <property type="molecule type" value="Genomic_DNA"/>
</dbReference>
<reference evidence="2" key="1">
    <citation type="journal article" date="2020" name="bioRxiv">
        <title>Genomic and phenotypic heterogeneity of clinical isolates of the human pathogens Aspergillus fumigatus, Aspergillus lentulus and Aspergillus fumigatiaffinis.</title>
        <authorList>
            <person name="dos Santos R.A.C."/>
            <person name="Steenwyk J.L."/>
            <person name="Rivero-Menendez O."/>
            <person name="Mead M.E."/>
            <person name="Silva L.P."/>
            <person name="Bastos R.W."/>
            <person name="Alastruey-Izquierdo A."/>
            <person name="Goldman G.H."/>
            <person name="Rokas A."/>
        </authorList>
    </citation>
    <scope>NUCLEOTIDE SEQUENCE</scope>
    <source>
        <strain evidence="2">CNM-CM8927</strain>
    </source>
</reference>
<dbReference type="Proteomes" id="UP000465220">
    <property type="component" value="Unassembled WGS sequence"/>
</dbReference>
<dbReference type="EMBL" id="BLKI01000045">
    <property type="protein sequence ID" value="GFF84757.1"/>
    <property type="molecule type" value="Genomic_DNA"/>
</dbReference>
<accession>A0AAN6BJN9</accession>
<name>A0AAN6BJN9_ASPLE</name>